<comment type="caution">
    <text evidence="1">The sequence shown here is derived from an EMBL/GenBank/DDBJ whole genome shotgun (WGS) entry which is preliminary data.</text>
</comment>
<accession>A0ABR8Q2J1</accession>
<gene>
    <name evidence="1" type="ORF">H9660_05710</name>
</gene>
<evidence type="ECO:0000313" key="2">
    <source>
        <dbReference type="Proteomes" id="UP000640335"/>
    </source>
</evidence>
<dbReference type="Proteomes" id="UP000640335">
    <property type="component" value="Unassembled WGS sequence"/>
</dbReference>
<reference evidence="1 2" key="1">
    <citation type="submission" date="2020-08" db="EMBL/GenBank/DDBJ databases">
        <title>A Genomic Blueprint of the Chicken Gut Microbiome.</title>
        <authorList>
            <person name="Gilroy R."/>
            <person name="Ravi A."/>
            <person name="Getino M."/>
            <person name="Pursley I."/>
            <person name="Horton D.L."/>
            <person name="Alikhan N.-F."/>
            <person name="Baker D."/>
            <person name="Gharbi K."/>
            <person name="Hall N."/>
            <person name="Watson M."/>
            <person name="Adriaenssens E.M."/>
            <person name="Foster-Nyarko E."/>
            <person name="Jarju S."/>
            <person name="Secka A."/>
            <person name="Antonio M."/>
            <person name="Oren A."/>
            <person name="Chaudhuri R."/>
            <person name="La Ragione R.M."/>
            <person name="Hildebrand F."/>
            <person name="Pallen M.J."/>
        </authorList>
    </citation>
    <scope>NUCLEOTIDE SEQUENCE [LARGE SCALE GENOMIC DNA]</scope>
    <source>
        <strain evidence="1 2">Sa3CUN1</strain>
    </source>
</reference>
<dbReference type="RefSeq" id="WP_191749402.1">
    <property type="nucleotide sequence ID" value="NZ_JACSQZ010000014.1"/>
</dbReference>
<proteinExistence type="predicted"/>
<name>A0ABR8Q2J1_9CLOT</name>
<keyword evidence="2" id="KW-1185">Reference proteome</keyword>
<organism evidence="1 2">
    <name type="scientific">Clostridium gallinarum</name>
    <dbReference type="NCBI Taxonomy" id="2762246"/>
    <lineage>
        <taxon>Bacteria</taxon>
        <taxon>Bacillati</taxon>
        <taxon>Bacillota</taxon>
        <taxon>Clostridia</taxon>
        <taxon>Eubacteriales</taxon>
        <taxon>Clostridiaceae</taxon>
        <taxon>Clostridium</taxon>
    </lineage>
</organism>
<evidence type="ECO:0000313" key="1">
    <source>
        <dbReference type="EMBL" id="MBD7914636.1"/>
    </source>
</evidence>
<dbReference type="EMBL" id="JACSQZ010000014">
    <property type="protein sequence ID" value="MBD7914636.1"/>
    <property type="molecule type" value="Genomic_DNA"/>
</dbReference>
<sequence>MRKKLISIAILVIIVLIATTDNVYANTPINPINNVYKEGIYKLNKNDTGEYQLQFQFINKDIDSAIIVLDENADILYKNINCNRKCNAGIITNKDTIVIITDGEVELSFTKIN</sequence>
<protein>
    <submittedName>
        <fullName evidence="1">Uncharacterized protein</fullName>
    </submittedName>
</protein>